<comment type="caution">
    <text evidence="2">The sequence shown here is derived from an EMBL/GenBank/DDBJ whole genome shotgun (WGS) entry which is preliminary data.</text>
</comment>
<feature type="transmembrane region" description="Helical" evidence="1">
    <location>
        <begin position="41"/>
        <end position="59"/>
    </location>
</feature>
<dbReference type="RefSeq" id="WP_208155158.1">
    <property type="nucleotide sequence ID" value="NZ_JAGEVF010000012.1"/>
</dbReference>
<evidence type="ECO:0000313" key="2">
    <source>
        <dbReference type="EMBL" id="MBO3117806.1"/>
    </source>
</evidence>
<dbReference type="InterPro" id="IPR047589">
    <property type="entry name" value="DUF11_rpt"/>
</dbReference>
<keyword evidence="1" id="KW-1133">Transmembrane helix</keyword>
<keyword evidence="3" id="KW-1185">Reference proteome</keyword>
<dbReference type="InterPro" id="IPR026341">
    <property type="entry name" value="T9SS_type_B"/>
</dbReference>
<dbReference type="Pfam" id="PF13573">
    <property type="entry name" value="SprB"/>
    <property type="match status" value="5"/>
</dbReference>
<evidence type="ECO:0000313" key="3">
    <source>
        <dbReference type="Proteomes" id="UP000676776"/>
    </source>
</evidence>
<dbReference type="NCBIfam" id="TIGR01451">
    <property type="entry name" value="B_ant_repeat"/>
    <property type="match status" value="1"/>
</dbReference>
<sequence>MKRPTNQKSLDFILDFISTCYSVLCKQKNDIAFRFANRHRTVFITLAIIILGSTTEVFAQLPVPFTPRLDGGSIKVKGDIVFIGNSIVTGAGLPQPYNGNAINNNQEGVYINVESGGDPDIFSSSSAQLVTDNSCKRILYAGLYWASVYPLEEANNPSVQFQGTPRLEDWNEIKFRLPTGGYIDLVADNDADPVGEEDDIIFDGYEYYGPGVENSFKDSPIICYKNVTNLLQGLTEADGEYAVANLRATRGRRLGGCSAGWTLVVIYESPILPSKYITLFDGYAGVQGGAELDIPVSGYQTLPAPYPVNANIGVAALEGDIGITGDSFQYKASTNPNFTVISDAINQANNFFNSSITRNGVHNIDRNPPSLNTLGMDINNVDIPNPGNVVIPNDATAGDLKLTTNGDGYGAFAASFSVEIIEPDIVLTKIVEDEFGNNIGGQVVDLGQELTYVIGFQNTGNDDAINFTIRDVLPINTILDYPTGLTLPSGVTVQSYDPVTRELVFEIDDSLVEEFDPAYEIRIQVTVVESCQQLVDVCSDLIQNQAFATYSSETNPSFIITDDPSYSNNTGCLLSPQTTNFLADLDDCIFQETVTLCGNTVDITAADGYDSYIWSTSPTFTPVIGTTQTITVDASGTYYVRNIAAAPCQSIDQIFEVQLFGNNITNPVIPYADEVVTCPNDGKLLPNIFLCGANDFRFIQTNISDSSSIIWEQLDESSCPDVADPDCANEDATCTWNQVQTGPDFLADTAGQYRITINYEGGCFVQFYFNVYENLLEPTVTSTDIICTTPGSITVNNVPSGYEYSLDNINFQTSNVFSVNTPGFYTVYIRQIGVDTNPCVFTVPDVQIRARDFNVTSTIVQPFCNGGFGNIQLAANDADPQYFFTLTSGGNPVNSVGPTMDNNYTFENLNPGTYTATVETEDGCLYTEDITIVEPPLLTVTAAVTSPLNCTDGEITIYPEGGTPPYFYFVNSTVDFQTVPEFTITAPGTYNILVIDSNNCEATTTVEVGTIPEPDFTINTADILCGNAGDTGSISINVTNPNGNSLAYSIDGGTTFVASSVFTGLSAGDYDVVIEYTSGASVCNTLVQSVTIIATPEITGLAELSAPFSCTSTGTISVTGVTGGTPPYQYSLDGVNFQPSNTFNGLSDGTYSVTILDASNCFFATNEIIINPLNPITDMDFSSTAVTCPNNTANITITNVIGGTGNLEYQIIAPTSLATPYQASNVFNNLSPNTYTFQVRDENDCVYSESYTISPIPNPAVNVVLTEGLDCTATPDAIFTGNLSGTPPFTYAVSFNGGAFTDLGSTATTFTYNTSQEGTYQFEITDGNGCTAISSEILVNPVEPPIIQSIASAQDILCHGDATGALDISIDNSSGTPPFTVNVFNSTTSTDYGTQTGGLPAGDYLITVTDANACTASQAISIAEPNPIVLNYSTVDITCTASGVSQGSIIVDSVTGGTAPYNYFVTGTNGYANSEFNATGTTSVSFDVVDFGLYQINIVDANGCSVLQQDVLVASPPTDLDINIATSVDCTMGGQAVVSVGSSLSSTGPFFFSIYQGPISVYPNPPGSWIPEDTAGSQSATFYGLTPGVSYTFIVFDQSTNCSYYEPATAPIPTNSTLSVTALASNNISCTGSADGNVSFDINSIYGSSVNISYEVFDSLSQVSSGISGTGSVPANGTLSISNLGPLPFGNYYVLISETSGPNAGCGVVSVPFNITESQFPLDLTVLINNNANCNPNSGQISAVAQNGTPPYLYQVTTTATVPTETDPNWASNSVFNLDGGNYYVHTIDAYGCIVTELVALPEDPSPTISAVVTDPCTITDGNYSIDVTLDTPGIAPYSYSINGGAFQTISAPFSIDNLFSGNHTVEIQDANGCGNAISIDILPPLDIIPTLVTEASCNNDDGVISINTSGGSGDFAYSIIPTAPSISIVSNSISGIPSGNYTITVLDNITGCSEDVTVVIPEAIAPTLSVSPTILSCFGDNSGTFDLTISDYSGNYTYEVFNNSGVSVTGLVNANTSTNPVSIAGLEAGLYDVVVTQTDAPFCDVSTDVIIVSPPEPLTISASETSNVTCSNSEGTITAIANGGWGSYEYELTGNITIPYSSNNVFEGLSAGNYTLNLRDAEGCIASTSITLEEPLPIDALFNPSTTVLDCFGDQNASITVTNVTGGQGLNYTYTLNTVSPVVSSSGPQTSNIFNNLGQGTYNITITDGFGCSFTSLDIVINEPSPIESNLIASSNPSCTVQASLTLSTTGGTGPYTYASDSSFSTILGTFANSTSFDVGPGTYSYYVRDNNGCITTVSNEITVEEIPDLIINLDSVNPTINCAGDNTGSIIASAQGGLGSYVYTLQDGLGNTLTAAQNSPGIFTELTVGDYIVVVESADCTTTSSPISITEPSAPLDASIAISDVTCTGTEDGFAEITASGGTGIIKYAISPQLNQFFESNLFENLAPGDYQAIAQDELGCFITFDFTITEPEPVILSIVQNSIFPELCDGDANGEFSIDISGGNMPYSVSLDNYDGPYTTGNTTQTEFDFTNLPGGDHIVYIRDAEGCESQWNITFPESVSINPLLELEYTCENNSQGNIVTVIIDDTTMDVSELDYALDGGPFQVSNVFNNVAVGTDHYIEVRHSNGCIQTTELFDIEPYIPLSLTLTEDGLNTFTASTTGGYGDYTYALNGEDYGDENTFIIAESGLYEVLVTDSSGCTAIATIEMEFIEICIPNWFTPNGDGQYDTWAPGCTENYPNLTFDIFDRYGRMVATYRVGQVWDGRYNGTELPTGDYWFVVKTNDSNIDKEFVGHFTLYR</sequence>
<keyword evidence="1" id="KW-0472">Membrane</keyword>
<organism evidence="2 3">
    <name type="scientific">Winogradskyella pelagia</name>
    <dbReference type="NCBI Taxonomy" id="2819984"/>
    <lineage>
        <taxon>Bacteria</taxon>
        <taxon>Pseudomonadati</taxon>
        <taxon>Bacteroidota</taxon>
        <taxon>Flavobacteriia</taxon>
        <taxon>Flavobacteriales</taxon>
        <taxon>Flavobacteriaceae</taxon>
        <taxon>Winogradskyella</taxon>
    </lineage>
</organism>
<proteinExistence type="predicted"/>
<gene>
    <name evidence="2" type="ORF">J4050_13700</name>
</gene>
<keyword evidence="1" id="KW-0812">Transmembrane</keyword>
<accession>A0ABS3T7C3</accession>
<reference evidence="2 3" key="1">
    <citation type="submission" date="2021-03" db="EMBL/GenBank/DDBJ databases">
        <title>Winogradskyella sp. nov., isolated from costal sediment.</title>
        <authorList>
            <person name="Gao C."/>
        </authorList>
    </citation>
    <scope>NUCLEOTIDE SEQUENCE [LARGE SCALE GENOMIC DNA]</scope>
    <source>
        <strain evidence="2 3">DF17</strain>
    </source>
</reference>
<dbReference type="EMBL" id="JAGEVF010000012">
    <property type="protein sequence ID" value="MBO3117806.1"/>
    <property type="molecule type" value="Genomic_DNA"/>
</dbReference>
<protein>
    <submittedName>
        <fullName evidence="2">T9SS type B sorting domain-containing protein</fullName>
    </submittedName>
</protein>
<name>A0ABS3T7C3_9FLAO</name>
<dbReference type="Pfam" id="PF13585">
    <property type="entry name" value="CHU_C"/>
    <property type="match status" value="1"/>
</dbReference>
<evidence type="ECO:0000256" key="1">
    <source>
        <dbReference type="SAM" id="Phobius"/>
    </source>
</evidence>
<dbReference type="Proteomes" id="UP000676776">
    <property type="component" value="Unassembled WGS sequence"/>
</dbReference>
<dbReference type="NCBIfam" id="TIGR04131">
    <property type="entry name" value="Bac_Flav_CTERM"/>
    <property type="match status" value="1"/>
</dbReference>
<dbReference type="InterPro" id="IPR025667">
    <property type="entry name" value="SprB_repeat"/>
</dbReference>